<keyword evidence="1" id="KW-0496">Mitochondrion</keyword>
<proteinExistence type="predicted"/>
<reference evidence="1" key="1">
    <citation type="submission" date="2020-01" db="EMBL/GenBank/DDBJ databases">
        <authorList>
            <person name="Fang M.L."/>
            <person name="Zhang Y."/>
        </authorList>
    </citation>
    <scope>NUCLEOTIDE SEQUENCE</scope>
    <source>
        <strain evidence="1">YMF1.03037</strain>
    </source>
</reference>
<dbReference type="AlphaFoldDB" id="A0A6G6A519"/>
<organism evidence="1">
    <name type="scientific">Orbilia oligospora</name>
    <name type="common">Nematode-trapping fungus</name>
    <name type="synonym">Arthrobotrys oligospora</name>
    <dbReference type="NCBI Taxonomy" id="2813651"/>
    <lineage>
        <taxon>Eukaryota</taxon>
        <taxon>Fungi</taxon>
        <taxon>Dikarya</taxon>
        <taxon>Ascomycota</taxon>
        <taxon>Pezizomycotina</taxon>
        <taxon>Orbiliomycetes</taxon>
        <taxon>Orbiliales</taxon>
        <taxon>Orbiliaceae</taxon>
        <taxon>Orbilia</taxon>
    </lineage>
</organism>
<sequence>MKKSLLSHIFYIGFTENSIYSKYELSMKVINNSVHIIAPDIFNTSKYSSDSTISFDHFPNYFTDVLMNSFSLICQNPMEQFKSIDIRYSTISNEGLDNLVGITKSISFKAYYNDGNKQIPISTIRENVLDFATESLSKVLITSPVNSQINIFIYIADPKFIK</sequence>
<accession>A0A6G6A519</accession>
<name>A0A6G6A519_ORBOL</name>
<dbReference type="EMBL" id="MN977366">
    <property type="protein sequence ID" value="QID02887.1"/>
    <property type="molecule type" value="Genomic_DNA"/>
</dbReference>
<evidence type="ECO:0000313" key="1">
    <source>
        <dbReference type="EMBL" id="QID02887.1"/>
    </source>
</evidence>
<geneLocation type="mitochondrion" evidence="1"/>
<protein>
    <submittedName>
        <fullName evidence="1">Uncharacterized protein</fullName>
    </submittedName>
</protein>
<gene>
    <name evidence="1" type="primary">orf162</name>
</gene>